<dbReference type="Proteomes" id="UP000297527">
    <property type="component" value="Unassembled WGS sequence"/>
</dbReference>
<dbReference type="InterPro" id="IPR027417">
    <property type="entry name" value="P-loop_NTPase"/>
</dbReference>
<evidence type="ECO:0000256" key="1">
    <source>
        <dbReference type="SAM" id="MobiDB-lite"/>
    </source>
</evidence>
<evidence type="ECO:0008006" key="4">
    <source>
        <dbReference type="Google" id="ProtNLM"/>
    </source>
</evidence>
<evidence type="ECO:0000313" key="3">
    <source>
        <dbReference type="Proteomes" id="UP000297527"/>
    </source>
</evidence>
<keyword evidence="3" id="KW-1185">Reference proteome</keyword>
<evidence type="ECO:0000313" key="2">
    <source>
        <dbReference type="EMBL" id="TGO58687.1"/>
    </source>
</evidence>
<accession>A0A4Z1IPS3</accession>
<feature type="region of interest" description="Disordered" evidence="1">
    <location>
        <begin position="775"/>
        <end position="809"/>
    </location>
</feature>
<organism evidence="2 3">
    <name type="scientific">Botryotinia convoluta</name>
    <dbReference type="NCBI Taxonomy" id="54673"/>
    <lineage>
        <taxon>Eukaryota</taxon>
        <taxon>Fungi</taxon>
        <taxon>Dikarya</taxon>
        <taxon>Ascomycota</taxon>
        <taxon>Pezizomycotina</taxon>
        <taxon>Leotiomycetes</taxon>
        <taxon>Helotiales</taxon>
        <taxon>Sclerotiniaceae</taxon>
        <taxon>Botryotinia</taxon>
    </lineage>
</organism>
<feature type="compositionally biased region" description="Basic and acidic residues" evidence="1">
    <location>
        <begin position="790"/>
        <end position="809"/>
    </location>
</feature>
<dbReference type="InterPro" id="IPR036915">
    <property type="entry name" value="Cyclin-like_sf"/>
</dbReference>
<dbReference type="SUPFAM" id="SSF47954">
    <property type="entry name" value="Cyclin-like"/>
    <property type="match status" value="2"/>
</dbReference>
<protein>
    <recommendedName>
        <fullName evidence="4">Cyclin N-terminal domain-containing protein</fullName>
    </recommendedName>
</protein>
<dbReference type="FunFam" id="1.10.472.10:FF:000086">
    <property type="entry name" value="Cyclin domain protein"/>
    <property type="match status" value="1"/>
</dbReference>
<dbReference type="Gene3D" id="1.10.472.10">
    <property type="entry name" value="Cyclin-like"/>
    <property type="match status" value="2"/>
</dbReference>
<reference evidence="2 3" key="1">
    <citation type="submission" date="2017-12" db="EMBL/GenBank/DDBJ databases">
        <title>Comparative genomics of Botrytis spp.</title>
        <authorList>
            <person name="Valero-Jimenez C.A."/>
            <person name="Tapia P."/>
            <person name="Veloso J."/>
            <person name="Silva-Moreno E."/>
            <person name="Staats M."/>
            <person name="Valdes J.H."/>
            <person name="Van Kan J.A.L."/>
        </authorList>
    </citation>
    <scope>NUCLEOTIDE SEQUENCE [LARGE SCALE GENOMIC DNA]</scope>
    <source>
        <strain evidence="2 3">MUCL11595</strain>
    </source>
</reference>
<dbReference type="GO" id="GO:0016538">
    <property type="term" value="F:cyclin-dependent protein serine/threonine kinase regulator activity"/>
    <property type="evidence" value="ECO:0007669"/>
    <property type="project" value="InterPro"/>
</dbReference>
<dbReference type="Gene3D" id="3.40.50.300">
    <property type="entry name" value="P-loop containing nucleotide triphosphate hydrolases"/>
    <property type="match status" value="1"/>
</dbReference>
<name>A0A4Z1IPS3_9HELO</name>
<comment type="caution">
    <text evidence="2">The sequence shown here is derived from an EMBL/GenBank/DDBJ whole genome shotgun (WGS) entry which is preliminary data.</text>
</comment>
<dbReference type="GO" id="GO:0006357">
    <property type="term" value="P:regulation of transcription by RNA polymerase II"/>
    <property type="evidence" value="ECO:0007669"/>
    <property type="project" value="InterPro"/>
</dbReference>
<dbReference type="EMBL" id="PQXN01000052">
    <property type="protein sequence ID" value="TGO58687.1"/>
    <property type="molecule type" value="Genomic_DNA"/>
</dbReference>
<dbReference type="OrthoDB" id="10264655at2759"/>
<dbReference type="SUPFAM" id="SSF52540">
    <property type="entry name" value="P-loop containing nucleoside triphosphate hydrolases"/>
    <property type="match status" value="1"/>
</dbReference>
<dbReference type="InterPro" id="IPR043198">
    <property type="entry name" value="Cyclin/Ssn8"/>
</dbReference>
<gene>
    <name evidence="2" type="ORF">BCON_0052g00310</name>
</gene>
<sequence>MESQEFTSTNRPFYHPSQEKEMLYSVELLEKLDSPEPHLTTKEGGVIQTTPKAITIAISGCSSSGKTTLALLLSEIFSSSPTTKHSAGNKSPHISKANNLGDVKATNSFTTIIHQDAFFIPKADCPLVQFNSAPNDEHFIKESLAQKNENSVYFYARTGTNGEENVRITGPNTDCMEAVNFGNLLRMVQAAQANNAEPEMYVQYKDDADKKKLIEQYSGAIESMRRRVREDLALGTGNRMRNDIVADYNYGWVFVEGFLLFSKALPSGDRSSWLDASSEVEDRCAERSETVRQEFKKEAALKENKIIREKEEIVVAKAALMQEFDIKLFLPTTKEVAKERRLSRFPYVDFPAGGRCPGQMWKSEGYFEEVVWKGYEDSFGWLLRETGEENVDGVFVRTTVDDTIENTVYWAVDIILRFLRAGNGVVSKDNARGLKVTVVKVFDPNLLFHSVGDEDWLLLLEKMAALRKRLQFLASKPQRRRNLHFLICLQPATMSHLYNPLATAQQLYQNTSNNRLPAELQDSIRFYTARLTQAAGILLGLPQDITARANVLLYRYWLVDDLTQYEYSDVSAATLYLTAKVSASPRSFRSITNVYAYLLSQSATLKNSYVPDNNPLSYYLSESAYITYRIRLLNIEGQVLNALGFNTHVALPHPLAITYLQTLDIFSPAHKNGSGKAVAKKTIQYLNTALLSPQMLYLTHQPCALAVAAIYLAAKEEGIKMPEDEWWEVFDVEREELGFLVVGMRSLEGVARRGKEIFGEKMMIAKDDIVEELEKRGLGPSNGTSNGHSKKIDEEDEMMKLMDERMEDS</sequence>
<proteinExistence type="predicted"/>
<dbReference type="AlphaFoldDB" id="A0A4Z1IPS3"/>
<dbReference type="PANTHER" id="PTHR10026">
    <property type="entry name" value="CYCLIN"/>
    <property type="match status" value="1"/>
</dbReference>